<dbReference type="EMBL" id="CP121671">
    <property type="protein sequence ID" value="WFT73930.1"/>
    <property type="molecule type" value="Genomic_DNA"/>
</dbReference>
<evidence type="ECO:0000256" key="1">
    <source>
        <dbReference type="ARBA" id="ARBA00010688"/>
    </source>
</evidence>
<name>A0ABY8IVD7_9BACI</name>
<dbReference type="Gene3D" id="3.40.1190.20">
    <property type="match status" value="1"/>
</dbReference>
<dbReference type="InterPro" id="IPR050306">
    <property type="entry name" value="PfkB_Carbo_kinase"/>
</dbReference>
<dbReference type="PANTHER" id="PTHR43085">
    <property type="entry name" value="HEXOKINASE FAMILY MEMBER"/>
    <property type="match status" value="1"/>
</dbReference>
<dbReference type="GO" id="GO:0016301">
    <property type="term" value="F:kinase activity"/>
    <property type="evidence" value="ECO:0007669"/>
    <property type="project" value="UniProtKB-KW"/>
</dbReference>
<dbReference type="CDD" id="cd01166">
    <property type="entry name" value="KdgK"/>
    <property type="match status" value="1"/>
</dbReference>
<protein>
    <submittedName>
        <fullName evidence="7">Sugar kinase</fullName>
    </submittedName>
</protein>
<evidence type="ECO:0000313" key="7">
    <source>
        <dbReference type="EMBL" id="WFT73930.1"/>
    </source>
</evidence>
<dbReference type="InterPro" id="IPR002139">
    <property type="entry name" value="Ribo/fructo_kinase"/>
</dbReference>
<dbReference type="SUPFAM" id="SSF53613">
    <property type="entry name" value="Ribokinase-like"/>
    <property type="match status" value="1"/>
</dbReference>
<dbReference type="RefSeq" id="WP_283075936.1">
    <property type="nucleotide sequence ID" value="NZ_CP121671.1"/>
</dbReference>
<organism evidence="7 8">
    <name type="scientific">Halobacillus naozhouensis</name>
    <dbReference type="NCBI Taxonomy" id="554880"/>
    <lineage>
        <taxon>Bacteria</taxon>
        <taxon>Bacillati</taxon>
        <taxon>Bacillota</taxon>
        <taxon>Bacilli</taxon>
        <taxon>Bacillales</taxon>
        <taxon>Bacillaceae</taxon>
        <taxon>Halobacillus</taxon>
    </lineage>
</organism>
<dbReference type="PRINTS" id="PR00990">
    <property type="entry name" value="RIBOKINASE"/>
</dbReference>
<keyword evidence="3" id="KW-0547">Nucleotide-binding</keyword>
<dbReference type="InterPro" id="IPR029056">
    <property type="entry name" value="Ribokinase-like"/>
</dbReference>
<evidence type="ECO:0000313" key="8">
    <source>
        <dbReference type="Proteomes" id="UP001221597"/>
    </source>
</evidence>
<keyword evidence="2" id="KW-0808">Transferase</keyword>
<keyword evidence="5" id="KW-0067">ATP-binding</keyword>
<keyword evidence="8" id="KW-1185">Reference proteome</keyword>
<dbReference type="PANTHER" id="PTHR43085:SF1">
    <property type="entry name" value="PSEUDOURIDINE KINASE-RELATED"/>
    <property type="match status" value="1"/>
</dbReference>
<sequence length="317" mass="34545">MDVITLGETMVLFTAKSSGLMRYAGDFSSKIAGAESNVAIGLSRLGHQTGWISRLGSDEFGERIQSFIRGEGVDVSQVTFDDTAATGLYFKEKLTASELRLKYYRRDSAASRMSASDLDEDYISRAQFLHVTGITPALSEHCYETVLTAVEYAKKNNVKVVFDPNLRRKLWSEDRARSVLRELSALADIVLPGIDEAEFIFGKSTPETLAKSFFDLGPATVILKLGKKGAYVFSEEEEGFVEGFPVEQVVDPVGAGDGFAAGCLSGLIEGINVKEAVRRGNAVGAIVTMADGDVEGLPERDRLIGFINKTDKEDVER</sequence>
<dbReference type="InterPro" id="IPR011611">
    <property type="entry name" value="PfkB_dom"/>
</dbReference>
<proteinExistence type="inferred from homology"/>
<evidence type="ECO:0000256" key="4">
    <source>
        <dbReference type="ARBA" id="ARBA00022777"/>
    </source>
</evidence>
<evidence type="ECO:0000256" key="2">
    <source>
        <dbReference type="ARBA" id="ARBA00022679"/>
    </source>
</evidence>
<accession>A0ABY8IVD7</accession>
<evidence type="ECO:0000259" key="6">
    <source>
        <dbReference type="Pfam" id="PF00294"/>
    </source>
</evidence>
<keyword evidence="4 7" id="KW-0418">Kinase</keyword>
<dbReference type="Pfam" id="PF00294">
    <property type="entry name" value="PfkB"/>
    <property type="match status" value="1"/>
</dbReference>
<gene>
    <name evidence="7" type="ORF">P9989_16370</name>
</gene>
<reference evidence="7 8" key="1">
    <citation type="submission" date="2023-04" db="EMBL/GenBank/DDBJ databases">
        <title>Genome sequence of Halobacillus naozhouensis KACC 21980.</title>
        <authorList>
            <person name="Kim S."/>
            <person name="Heo J."/>
            <person name="Kwon S.-W."/>
        </authorList>
    </citation>
    <scope>NUCLEOTIDE SEQUENCE [LARGE SCALE GENOMIC DNA]</scope>
    <source>
        <strain evidence="7 8">KCTC 13234</strain>
    </source>
</reference>
<evidence type="ECO:0000256" key="5">
    <source>
        <dbReference type="ARBA" id="ARBA00022840"/>
    </source>
</evidence>
<dbReference type="Proteomes" id="UP001221597">
    <property type="component" value="Chromosome"/>
</dbReference>
<evidence type="ECO:0000256" key="3">
    <source>
        <dbReference type="ARBA" id="ARBA00022741"/>
    </source>
</evidence>
<feature type="domain" description="Carbohydrate kinase PfkB" evidence="6">
    <location>
        <begin position="3"/>
        <end position="298"/>
    </location>
</feature>
<comment type="similarity">
    <text evidence="1">Belongs to the carbohydrate kinase PfkB family.</text>
</comment>